<gene>
    <name evidence="1" type="ORF">HMPREF1316_0637</name>
</gene>
<organism evidence="1 2">
    <name type="scientific">Olsenella profusa F0195</name>
    <dbReference type="NCBI Taxonomy" id="1125712"/>
    <lineage>
        <taxon>Bacteria</taxon>
        <taxon>Bacillati</taxon>
        <taxon>Actinomycetota</taxon>
        <taxon>Coriobacteriia</taxon>
        <taxon>Coriobacteriales</taxon>
        <taxon>Atopobiaceae</taxon>
        <taxon>Olsenella</taxon>
    </lineage>
</organism>
<evidence type="ECO:0000313" key="2">
    <source>
        <dbReference type="Proteomes" id="UP000016638"/>
    </source>
</evidence>
<sequence>MVMRHGESTWTDKAVNVPTGVPRVYEFESDAFGGLRVRGVGRYLDPEAAAAGIAETKKLGRA</sequence>
<name>U2TJ02_9ACTN</name>
<evidence type="ECO:0000313" key="1">
    <source>
        <dbReference type="EMBL" id="ERL06183.1"/>
    </source>
</evidence>
<protein>
    <submittedName>
        <fullName evidence="1">Uncharacterized protein</fullName>
    </submittedName>
</protein>
<dbReference type="PATRIC" id="fig|1125712.3.peg.2297"/>
<reference evidence="1 2" key="1">
    <citation type="submission" date="2013-08" db="EMBL/GenBank/DDBJ databases">
        <authorList>
            <person name="Durkin A.S."/>
            <person name="Haft D.R."/>
            <person name="McCorrison J."/>
            <person name="Torralba M."/>
            <person name="Gillis M."/>
            <person name="Haft D.H."/>
            <person name="Methe B."/>
            <person name="Sutton G."/>
            <person name="Nelson K.E."/>
        </authorList>
    </citation>
    <scope>NUCLEOTIDE SEQUENCE [LARGE SCALE GENOMIC DNA]</scope>
    <source>
        <strain evidence="1 2">F0195</strain>
    </source>
</reference>
<proteinExistence type="predicted"/>
<dbReference type="AlphaFoldDB" id="U2TJ02"/>
<dbReference type="Proteomes" id="UP000016638">
    <property type="component" value="Unassembled WGS sequence"/>
</dbReference>
<comment type="caution">
    <text evidence="1">The sequence shown here is derived from an EMBL/GenBank/DDBJ whole genome shotgun (WGS) entry which is preliminary data.</text>
</comment>
<keyword evidence="2" id="KW-1185">Reference proteome</keyword>
<dbReference type="EMBL" id="AWEZ01000069">
    <property type="protein sequence ID" value="ERL06183.1"/>
    <property type="molecule type" value="Genomic_DNA"/>
</dbReference>
<accession>U2TJ02</accession>
<dbReference type="STRING" id="1125712.HMPREF1316_0637"/>